<dbReference type="PANTHER" id="PTHR28288">
    <property type="entry name" value="PROTEASE B INHIBITOR 2"/>
    <property type="match status" value="1"/>
</dbReference>
<dbReference type="GeneID" id="68356977"/>
<comment type="similarity">
    <text evidence="1">Belongs to the protease inhibitor I9 family.</text>
</comment>
<dbReference type="SUPFAM" id="SSF54897">
    <property type="entry name" value="Protease propeptides/inhibitors"/>
    <property type="match status" value="1"/>
</dbReference>
<comment type="caution">
    <text evidence="4">The sequence shown here is derived from an EMBL/GenBank/DDBJ whole genome shotgun (WGS) entry which is preliminary data.</text>
</comment>
<name>A0A9P8SGN7_9HYPO</name>
<proteinExistence type="inferred from homology"/>
<sequence length="95" mass="10088">MRLTHHLVVALAILPGSLAIDSKKSAIVSFDDGTPKSVIEEAKNSILRAGGKITHEYSLIKGFAVIAPEKALQSMQGQSSEHGMRVEDDGSATTQ</sequence>
<dbReference type="EMBL" id="JAIZPD010000009">
    <property type="protein sequence ID" value="KAH0960695.1"/>
    <property type="molecule type" value="Genomic_DNA"/>
</dbReference>
<reference evidence="4" key="1">
    <citation type="submission" date="2021-09" db="EMBL/GenBank/DDBJ databases">
        <title>A high-quality genome of the endoparasitic fungus Hirsutella rhossiliensis with a comparison of Hirsutella genomes reveals transposable elements contributing to genome size variation.</title>
        <authorList>
            <person name="Lin R."/>
            <person name="Jiao Y."/>
            <person name="Sun X."/>
            <person name="Ling J."/>
            <person name="Xie B."/>
            <person name="Cheng X."/>
        </authorList>
    </citation>
    <scope>NUCLEOTIDE SEQUENCE</scope>
    <source>
        <strain evidence="4">HR02</strain>
    </source>
</reference>
<gene>
    <name evidence="4" type="ORF">HRG_07848</name>
</gene>
<evidence type="ECO:0000256" key="3">
    <source>
        <dbReference type="SAM" id="SignalP"/>
    </source>
</evidence>
<evidence type="ECO:0000313" key="5">
    <source>
        <dbReference type="Proteomes" id="UP000824596"/>
    </source>
</evidence>
<dbReference type="Gene3D" id="3.30.70.80">
    <property type="entry name" value="Peptidase S8 propeptide/proteinase inhibitor I9"/>
    <property type="match status" value="1"/>
</dbReference>
<feature type="chain" id="PRO_5040354111" description="Inhibitor I9 domain-containing protein" evidence="3">
    <location>
        <begin position="20"/>
        <end position="95"/>
    </location>
</feature>
<accession>A0A9P8SGN7</accession>
<dbReference type="PANTHER" id="PTHR28288:SF1">
    <property type="entry name" value="INHIBITOR I9 DOMAIN-CONTAINING PROTEIN"/>
    <property type="match status" value="1"/>
</dbReference>
<dbReference type="RefSeq" id="XP_044718208.1">
    <property type="nucleotide sequence ID" value="XM_044866319.1"/>
</dbReference>
<organism evidence="4 5">
    <name type="scientific">Hirsutella rhossiliensis</name>
    <dbReference type="NCBI Taxonomy" id="111463"/>
    <lineage>
        <taxon>Eukaryota</taxon>
        <taxon>Fungi</taxon>
        <taxon>Dikarya</taxon>
        <taxon>Ascomycota</taxon>
        <taxon>Pezizomycotina</taxon>
        <taxon>Sordariomycetes</taxon>
        <taxon>Hypocreomycetidae</taxon>
        <taxon>Hypocreales</taxon>
        <taxon>Ophiocordycipitaceae</taxon>
        <taxon>Hirsutella</taxon>
    </lineage>
</organism>
<feature type="signal peptide" evidence="3">
    <location>
        <begin position="1"/>
        <end position="19"/>
    </location>
</feature>
<keyword evidence="3" id="KW-0732">Signal</keyword>
<evidence type="ECO:0000313" key="4">
    <source>
        <dbReference type="EMBL" id="KAH0960695.1"/>
    </source>
</evidence>
<feature type="region of interest" description="Disordered" evidence="2">
    <location>
        <begin position="74"/>
        <end position="95"/>
    </location>
</feature>
<dbReference type="InterPro" id="IPR037045">
    <property type="entry name" value="S8pro/Inhibitor_I9_sf"/>
</dbReference>
<dbReference type="InterPro" id="IPR052471">
    <property type="entry name" value="PBI_I9"/>
</dbReference>
<dbReference type="FunFam" id="3.30.70.80:FF:000005">
    <property type="entry name" value="Proteinase inhibitor I2B"/>
    <property type="match status" value="1"/>
</dbReference>
<dbReference type="OrthoDB" id="3888684at2759"/>
<dbReference type="Proteomes" id="UP000824596">
    <property type="component" value="Unassembled WGS sequence"/>
</dbReference>
<evidence type="ECO:0000256" key="1">
    <source>
        <dbReference type="ARBA" id="ARBA00038069"/>
    </source>
</evidence>
<dbReference type="GO" id="GO:0004866">
    <property type="term" value="F:endopeptidase inhibitor activity"/>
    <property type="evidence" value="ECO:0007669"/>
    <property type="project" value="UniProtKB-ARBA"/>
</dbReference>
<evidence type="ECO:0008006" key="6">
    <source>
        <dbReference type="Google" id="ProtNLM"/>
    </source>
</evidence>
<evidence type="ECO:0000256" key="2">
    <source>
        <dbReference type="SAM" id="MobiDB-lite"/>
    </source>
</evidence>
<dbReference type="GO" id="GO:0042144">
    <property type="term" value="P:vacuole fusion, non-autophagic"/>
    <property type="evidence" value="ECO:0007669"/>
    <property type="project" value="TreeGrafter"/>
</dbReference>
<keyword evidence="5" id="KW-1185">Reference proteome</keyword>
<dbReference type="AlphaFoldDB" id="A0A9P8SGN7"/>
<protein>
    <recommendedName>
        <fullName evidence="6">Inhibitor I9 domain-containing protein</fullName>
    </recommendedName>
</protein>